<evidence type="ECO:0008006" key="3">
    <source>
        <dbReference type="Google" id="ProtNLM"/>
    </source>
</evidence>
<gene>
    <name evidence="1" type="ORF">WLH_05528</name>
</gene>
<accession>A0A192CMR3</accession>
<protein>
    <recommendedName>
        <fullName evidence="3">Rad50/SbcC-type AAA domain-containing protein</fullName>
    </recommendedName>
</protein>
<reference evidence="1 2" key="1">
    <citation type="submission" date="2016-03" db="EMBL/GenBank/DDBJ databases">
        <title>Genome Sequence and Comparative Pathogenic Determinants of Uropathogenic Escherichia coli O25b:H4, a Clinical Isolate from Saudi Arabia.</title>
        <authorList>
            <person name="Alyamani E.A.J."/>
            <person name="Khiyami M.A."/>
            <person name="Booq R.Y."/>
            <person name="Bahwerth F.S."/>
            <person name="Vaisvil B."/>
            <person name="Schmitt D.P."/>
            <person name="Kapatral V."/>
        </authorList>
    </citation>
    <scope>NUCLEOTIDE SEQUENCE [LARGE SCALE GENOMIC DNA]</scope>
    <source>
        <strain evidence="1 2">O25b:H4</strain>
    </source>
</reference>
<sequence>MIYWIYNMLRIRKILLRGNSVQDAYVDFYKGANILAGESDTGKSYLVSCLDYILGAEKLKKKLKEATDYTHLYVEFENDEGGVLTLKRGLEGGKLEAHDVAIQDIHGEGKIIAPVRKGTSKGPDVTSILFPFAGIKEAKLRKNARGETQRFSIRTLAPIFLVDEVSIIDEYSPVTGRSGYDDTARKRMFSYILTGHDDGGVTVEEKPEIVKARLMAKLEFIQDLIRPLDERFSICSPKFPLTSSADDLSDQLIAQAIDEVERAAAAISDLLEGIKMETALTLKIESQLMGVSEIQSRYSLLEERYHSDLKRLDFISEGSHYFTSLQEVPCSLCGQNLLHPHSENAKKLMNSNEVRRSSLAEAAKIHGYLAGLQKAMSDLDRRKEALNIDRYKSKESLDGMKNQIKYTFEPLLTLSKESLDLAIEQRAERDSELNDRQRWFELLKHQKDIEILLEKSSQPRLEWEGLSTRTLAELCREIETVLKDWKWGAEPDVSFNEKEYDIIVDGQPRQSHGKGVRAILYSAFIIGLLKYCIKKGYPHPGLVVIDSPLTSYKKKAAATVSGFDEPISAGIEEGFWHSLTQLPDTLQIIVIENKEPPVSIMNKVHYEWFAGEHAMDGERRALIPLPSKNSAILMK</sequence>
<evidence type="ECO:0000313" key="1">
    <source>
        <dbReference type="EMBL" id="ANK06789.1"/>
    </source>
</evidence>
<evidence type="ECO:0000313" key="2">
    <source>
        <dbReference type="Proteomes" id="UP000183316"/>
    </source>
</evidence>
<dbReference type="Proteomes" id="UP000183316">
    <property type="component" value="Chromosome"/>
</dbReference>
<dbReference type="InterPro" id="IPR027417">
    <property type="entry name" value="P-loop_NTPase"/>
</dbReference>
<dbReference type="SUPFAM" id="SSF52540">
    <property type="entry name" value="P-loop containing nucleoside triphosphate hydrolases"/>
    <property type="match status" value="1"/>
</dbReference>
<dbReference type="EMBL" id="CP015085">
    <property type="protein sequence ID" value="ANK06789.1"/>
    <property type="molecule type" value="Genomic_DNA"/>
</dbReference>
<dbReference type="Gene3D" id="3.40.50.300">
    <property type="entry name" value="P-loop containing nucleotide triphosphate hydrolases"/>
    <property type="match status" value="1"/>
</dbReference>
<proteinExistence type="predicted"/>
<name>A0A192CMR3_ECO25</name>
<dbReference type="PATRIC" id="fig|941280.3.peg.5482"/>
<dbReference type="AlphaFoldDB" id="A0A192CMR3"/>
<organism evidence="1 2">
    <name type="scientific">Escherichia coli O25b:H4</name>
    <dbReference type="NCBI Taxonomy" id="941280"/>
    <lineage>
        <taxon>Bacteria</taxon>
        <taxon>Pseudomonadati</taxon>
        <taxon>Pseudomonadota</taxon>
        <taxon>Gammaproteobacteria</taxon>
        <taxon>Enterobacterales</taxon>
        <taxon>Enterobacteriaceae</taxon>
        <taxon>Escherichia</taxon>
    </lineage>
</organism>